<dbReference type="PANTHER" id="PTHR37422:SF23">
    <property type="entry name" value="TEICHURONIC ACID BIOSYNTHESIS PROTEIN TUAE"/>
    <property type="match status" value="1"/>
</dbReference>
<feature type="transmembrane region" description="Helical" evidence="6">
    <location>
        <begin position="163"/>
        <end position="187"/>
    </location>
</feature>
<evidence type="ECO:0000259" key="7">
    <source>
        <dbReference type="Pfam" id="PF04932"/>
    </source>
</evidence>
<keyword evidence="2 6" id="KW-0812">Transmembrane</keyword>
<keyword evidence="9" id="KW-1185">Reference proteome</keyword>
<keyword evidence="4 6" id="KW-0472">Membrane</keyword>
<organism evidence="8 9">
    <name type="scientific">Pseudonocardia lutea</name>
    <dbReference type="NCBI Taxonomy" id="2172015"/>
    <lineage>
        <taxon>Bacteria</taxon>
        <taxon>Bacillati</taxon>
        <taxon>Actinomycetota</taxon>
        <taxon>Actinomycetes</taxon>
        <taxon>Pseudonocardiales</taxon>
        <taxon>Pseudonocardiaceae</taxon>
        <taxon>Pseudonocardia</taxon>
    </lineage>
</organism>
<name>A0ABW1I2T0_9PSEU</name>
<dbReference type="InterPro" id="IPR051533">
    <property type="entry name" value="WaaL-like"/>
</dbReference>
<dbReference type="Proteomes" id="UP001596119">
    <property type="component" value="Unassembled WGS sequence"/>
</dbReference>
<keyword evidence="3 6" id="KW-1133">Transmembrane helix</keyword>
<feature type="transmembrane region" description="Helical" evidence="6">
    <location>
        <begin position="77"/>
        <end position="98"/>
    </location>
</feature>
<feature type="domain" description="O-antigen ligase-related" evidence="7">
    <location>
        <begin position="247"/>
        <end position="408"/>
    </location>
</feature>
<protein>
    <submittedName>
        <fullName evidence="8">O-antigen ligase family protein</fullName>
    </submittedName>
</protein>
<feature type="transmembrane region" description="Helical" evidence="6">
    <location>
        <begin position="110"/>
        <end position="126"/>
    </location>
</feature>
<feature type="transmembrane region" description="Helical" evidence="6">
    <location>
        <begin position="453"/>
        <end position="472"/>
    </location>
</feature>
<feature type="transmembrane region" description="Helical" evidence="6">
    <location>
        <begin position="138"/>
        <end position="156"/>
    </location>
</feature>
<evidence type="ECO:0000256" key="1">
    <source>
        <dbReference type="ARBA" id="ARBA00004141"/>
    </source>
</evidence>
<dbReference type="EMBL" id="JBHSQK010000011">
    <property type="protein sequence ID" value="MFC5947911.1"/>
    <property type="molecule type" value="Genomic_DNA"/>
</dbReference>
<evidence type="ECO:0000313" key="9">
    <source>
        <dbReference type="Proteomes" id="UP001596119"/>
    </source>
</evidence>
<evidence type="ECO:0000313" key="8">
    <source>
        <dbReference type="EMBL" id="MFC5947911.1"/>
    </source>
</evidence>
<dbReference type="Pfam" id="PF04932">
    <property type="entry name" value="Wzy_C"/>
    <property type="match status" value="1"/>
</dbReference>
<evidence type="ECO:0000256" key="6">
    <source>
        <dbReference type="SAM" id="Phobius"/>
    </source>
</evidence>
<dbReference type="RefSeq" id="WP_379564974.1">
    <property type="nucleotide sequence ID" value="NZ_JBHSQK010000011.1"/>
</dbReference>
<feature type="region of interest" description="Disordered" evidence="5">
    <location>
        <begin position="470"/>
        <end position="518"/>
    </location>
</feature>
<feature type="transmembrane region" description="Helical" evidence="6">
    <location>
        <begin position="292"/>
        <end position="313"/>
    </location>
</feature>
<comment type="subcellular location">
    <subcellularLocation>
        <location evidence="1">Membrane</location>
        <topology evidence="1">Multi-pass membrane protein</topology>
    </subcellularLocation>
</comment>
<comment type="caution">
    <text evidence="8">The sequence shown here is derived from an EMBL/GenBank/DDBJ whole genome shotgun (WGS) entry which is preliminary data.</text>
</comment>
<reference evidence="9" key="1">
    <citation type="journal article" date="2019" name="Int. J. Syst. Evol. Microbiol.">
        <title>The Global Catalogue of Microorganisms (GCM) 10K type strain sequencing project: providing services to taxonomists for standard genome sequencing and annotation.</title>
        <authorList>
            <consortium name="The Broad Institute Genomics Platform"/>
            <consortium name="The Broad Institute Genome Sequencing Center for Infectious Disease"/>
            <person name="Wu L."/>
            <person name="Ma J."/>
        </authorList>
    </citation>
    <scope>NUCLEOTIDE SEQUENCE [LARGE SCALE GENOMIC DNA]</scope>
    <source>
        <strain evidence="9">CGMCC 4.7397</strain>
    </source>
</reference>
<feature type="transmembrane region" description="Helical" evidence="6">
    <location>
        <begin position="428"/>
        <end position="447"/>
    </location>
</feature>
<evidence type="ECO:0000256" key="2">
    <source>
        <dbReference type="ARBA" id="ARBA00022692"/>
    </source>
</evidence>
<gene>
    <name evidence="8" type="ORF">ACFQH9_06455</name>
</gene>
<feature type="compositionally biased region" description="Basic and acidic residues" evidence="5">
    <location>
        <begin position="505"/>
        <end position="518"/>
    </location>
</feature>
<evidence type="ECO:0000256" key="5">
    <source>
        <dbReference type="SAM" id="MobiDB-lite"/>
    </source>
</evidence>
<dbReference type="PANTHER" id="PTHR37422">
    <property type="entry name" value="TEICHURONIC ACID BIOSYNTHESIS PROTEIN TUAE"/>
    <property type="match status" value="1"/>
</dbReference>
<feature type="transmembrane region" description="Helical" evidence="6">
    <location>
        <begin position="52"/>
        <end position="71"/>
    </location>
</feature>
<evidence type="ECO:0000256" key="3">
    <source>
        <dbReference type="ARBA" id="ARBA00022989"/>
    </source>
</evidence>
<keyword evidence="8" id="KW-0436">Ligase</keyword>
<proteinExistence type="predicted"/>
<sequence>MVKQRLSTQSAPFLSCLAIAAGALGILASTAPLVAGVAAIALLLLVWLVRQPVALVPITIVLATTAFPAAVPRAVSIGPLGIYLYEPFLALALCWSIATIRGLDKRDIPAILLLVGLAASVVAGAVSGNPTAQALNDARGPLVMVLSYLIAARIIEQPTARRYALIALGVSLWVSTIMILLASLGWLELSGRTEDASLVEAGSSGNVATGAARFLTSATHSALAVLCVLFALLVLRKITAQQSLPCLVPAAIITFLSFSRNSLLALLTVAVVILMLRRTTRTAVALFTRTTGVAILVGIALIATNVFSGLSAFDFLHTQFQAYSHRVLEGLDGQTLERDTSVLYRESENSYLREAIAESPVVGHGMGYPYRPASGEPGSFFATSARYYAHDFFLWMLVKTGVVGIILLAAFLYVPLRGTAGVKRNRPAVAFVATSIALLAVSSVAPMPLGFESAAALVIGTILGATTGLASGRPSKIRESHSQPVRAVRNRQPGPRSGGNNHNGRPCDARHVGAEISN</sequence>
<dbReference type="InterPro" id="IPR007016">
    <property type="entry name" value="O-antigen_ligase-rel_domated"/>
</dbReference>
<evidence type="ECO:0000256" key="4">
    <source>
        <dbReference type="ARBA" id="ARBA00023136"/>
    </source>
</evidence>
<accession>A0ABW1I2T0</accession>
<feature type="transmembrane region" description="Helical" evidence="6">
    <location>
        <begin position="12"/>
        <end position="45"/>
    </location>
</feature>
<feature type="transmembrane region" description="Helical" evidence="6">
    <location>
        <begin position="214"/>
        <end position="235"/>
    </location>
</feature>
<dbReference type="GO" id="GO:0016874">
    <property type="term" value="F:ligase activity"/>
    <property type="evidence" value="ECO:0007669"/>
    <property type="project" value="UniProtKB-KW"/>
</dbReference>
<feature type="transmembrane region" description="Helical" evidence="6">
    <location>
        <begin position="392"/>
        <end position="416"/>
    </location>
</feature>